<dbReference type="GeneID" id="83064583"/>
<accession>A0AAU9ARZ0</accession>
<dbReference type="EMBL" id="AP014940">
    <property type="protein sequence ID" value="BAV98229.1"/>
    <property type="molecule type" value="Genomic_DNA"/>
</dbReference>
<evidence type="ECO:0000256" key="2">
    <source>
        <dbReference type="SAM" id="SignalP"/>
    </source>
</evidence>
<sequence>MRPTPGLPPGPTYRLARAALLLGALAAAPAWASVAAPAATPVLPAAEVKPAAGQAKARHTDPPGGDGARAVSKDGDPQVRAQLDALGYKYQLDGDGDFILTFSLDDDKRSQMAYVLSRTQRFGSLKVREIWSPAYRTGDGGALPAAIANRLLEDGQLSKLGGWVSQDGVAVFVVKIDADASQQTLDDAIDYAVRAADQMEAELTPGQDEF</sequence>
<proteinExistence type="predicted"/>
<evidence type="ECO:0000313" key="4">
    <source>
        <dbReference type="Proteomes" id="UP000218824"/>
    </source>
</evidence>
<name>A0AAU9ARZ0_LYSEN</name>
<keyword evidence="2" id="KW-0732">Signal</keyword>
<dbReference type="RefSeq" id="WP_096378732.1">
    <property type="nucleotide sequence ID" value="NZ_AP014940.1"/>
</dbReference>
<protein>
    <submittedName>
        <fullName evidence="3">Uncharacterized protein</fullName>
    </submittedName>
</protein>
<dbReference type="KEGG" id="lem:LEN_2742"/>
<feature type="region of interest" description="Disordered" evidence="1">
    <location>
        <begin position="50"/>
        <end position="76"/>
    </location>
</feature>
<feature type="chain" id="PRO_5043919480" evidence="2">
    <location>
        <begin position="33"/>
        <end position="210"/>
    </location>
</feature>
<evidence type="ECO:0000256" key="1">
    <source>
        <dbReference type="SAM" id="MobiDB-lite"/>
    </source>
</evidence>
<dbReference type="Proteomes" id="UP000218824">
    <property type="component" value="Chromosome"/>
</dbReference>
<gene>
    <name evidence="3" type="ORF">LEN_2742</name>
</gene>
<dbReference type="AlphaFoldDB" id="A0AAU9ARZ0"/>
<organism evidence="3 4">
    <name type="scientific">Lysobacter enzymogenes</name>
    <dbReference type="NCBI Taxonomy" id="69"/>
    <lineage>
        <taxon>Bacteria</taxon>
        <taxon>Pseudomonadati</taxon>
        <taxon>Pseudomonadota</taxon>
        <taxon>Gammaproteobacteria</taxon>
        <taxon>Lysobacterales</taxon>
        <taxon>Lysobacteraceae</taxon>
        <taxon>Lysobacter</taxon>
    </lineage>
</organism>
<evidence type="ECO:0000313" key="3">
    <source>
        <dbReference type="EMBL" id="BAV98229.1"/>
    </source>
</evidence>
<feature type="signal peptide" evidence="2">
    <location>
        <begin position="1"/>
        <end position="32"/>
    </location>
</feature>
<reference evidence="3 4" key="1">
    <citation type="journal article" date="2017" name="DNA Res.">
        <title>Complete genome sequence and expression profile of the commercial lytic enzyme producer Lysobacter enzymogenes M497-1.</title>
        <authorList>
            <person name="Takami H."/>
            <person name="Toyoda A."/>
            <person name="Uchiyama I."/>
            <person name="Itoh T."/>
            <person name="Takaki Y."/>
            <person name="Arai W."/>
            <person name="Nishi S."/>
            <person name="Kawai M."/>
            <person name="Shinya K."/>
            <person name="Ikeda H."/>
        </authorList>
    </citation>
    <scope>NUCLEOTIDE SEQUENCE [LARGE SCALE GENOMIC DNA]</scope>
    <source>
        <strain evidence="3 4">M497-1</strain>
    </source>
</reference>